<protein>
    <submittedName>
        <fullName evidence="1">Uncharacterized protein</fullName>
    </submittedName>
</protein>
<reference evidence="1" key="2">
    <citation type="submission" date="2025-03" db="EMBL/GenBank/DDBJ databases">
        <authorList>
            <consortium name="ELIXIR-Norway"/>
            <consortium name="Elixir Norway"/>
        </authorList>
    </citation>
    <scope>NUCLEOTIDE SEQUENCE</scope>
</reference>
<organism evidence="1 2">
    <name type="scientific">Rangifer tarandus platyrhynchus</name>
    <name type="common">Svalbard reindeer</name>
    <dbReference type="NCBI Taxonomy" id="3082113"/>
    <lineage>
        <taxon>Eukaryota</taxon>
        <taxon>Metazoa</taxon>
        <taxon>Chordata</taxon>
        <taxon>Craniata</taxon>
        <taxon>Vertebrata</taxon>
        <taxon>Euteleostomi</taxon>
        <taxon>Mammalia</taxon>
        <taxon>Eutheria</taxon>
        <taxon>Laurasiatheria</taxon>
        <taxon>Artiodactyla</taxon>
        <taxon>Ruminantia</taxon>
        <taxon>Pecora</taxon>
        <taxon>Cervidae</taxon>
        <taxon>Odocoileinae</taxon>
        <taxon>Rangifer</taxon>
    </lineage>
</organism>
<gene>
    <name evidence="1" type="ORF">MRATA1EN22A_LOCUS20594</name>
</gene>
<name>A0AC59ZN52_RANTA</name>
<evidence type="ECO:0000313" key="1">
    <source>
        <dbReference type="EMBL" id="CAN0472440.1"/>
    </source>
</evidence>
<dbReference type="EMBL" id="OX596115">
    <property type="protein sequence ID" value="CAN0472440.1"/>
    <property type="molecule type" value="Genomic_DNA"/>
</dbReference>
<proteinExistence type="predicted"/>
<accession>A0AC59ZN52</accession>
<feature type="non-terminal residue" evidence="1">
    <location>
        <position position="59"/>
    </location>
</feature>
<dbReference type="Proteomes" id="UP001162501">
    <property type="component" value="Chromosome 31"/>
</dbReference>
<sequence>MATKDAVFSRSWRKSVTASHLEFWSSEDPLPGPSTIHSVASCESAPHWLPDPSALAARR</sequence>
<reference evidence="1" key="1">
    <citation type="submission" date="2023-05" db="EMBL/GenBank/DDBJ databases">
        <authorList>
            <consortium name="ELIXIR-Norway"/>
        </authorList>
    </citation>
    <scope>NUCLEOTIDE SEQUENCE</scope>
</reference>
<evidence type="ECO:0000313" key="2">
    <source>
        <dbReference type="Proteomes" id="UP001162501"/>
    </source>
</evidence>